<evidence type="ECO:0000259" key="8">
    <source>
        <dbReference type="Pfam" id="PF01794"/>
    </source>
</evidence>
<comment type="subunit">
    <text evidence="7">Heterodimer of a catalytic subunit (MsrP) and a heme-binding subunit (MsrQ).</text>
</comment>
<accession>A0A512NHH7</accession>
<comment type="caution">
    <text evidence="9">The sequence shown here is derived from an EMBL/GenBank/DDBJ whole genome shotgun (WGS) entry which is preliminary data.</text>
</comment>
<dbReference type="GO" id="GO:0005886">
    <property type="term" value="C:plasma membrane"/>
    <property type="evidence" value="ECO:0007669"/>
    <property type="project" value="UniProtKB-SubCell"/>
</dbReference>
<comment type="cofactor">
    <cofactor evidence="7">
        <name>heme b</name>
        <dbReference type="ChEBI" id="CHEBI:60344"/>
    </cofactor>
    <text evidence="7">Binds 1 heme b (iron(II)-protoporphyrin IX) group per subunit.</text>
</comment>
<keyword evidence="7" id="KW-0288">FMN</keyword>
<dbReference type="GO" id="GO:0020037">
    <property type="term" value="F:heme binding"/>
    <property type="evidence" value="ECO:0007669"/>
    <property type="project" value="UniProtKB-UniRule"/>
</dbReference>
<protein>
    <recommendedName>
        <fullName evidence="7">Protein-methionine-sulfoxide reductase heme-binding subunit MsrQ</fullName>
    </recommendedName>
    <alternativeName>
        <fullName evidence="7">Flavocytochrome MsrQ</fullName>
    </alternativeName>
</protein>
<feature type="transmembrane region" description="Helical" evidence="7">
    <location>
        <begin position="7"/>
        <end position="29"/>
    </location>
</feature>
<feature type="transmembrane region" description="Helical" evidence="7">
    <location>
        <begin position="170"/>
        <end position="189"/>
    </location>
</feature>
<dbReference type="AlphaFoldDB" id="A0A512NHH7"/>
<evidence type="ECO:0000256" key="2">
    <source>
        <dbReference type="ARBA" id="ARBA00022448"/>
    </source>
</evidence>
<reference evidence="9 10" key="1">
    <citation type="submission" date="2019-07" db="EMBL/GenBank/DDBJ databases">
        <title>Whole genome shotgun sequence of Reyranella soli NBRC 108950.</title>
        <authorList>
            <person name="Hosoyama A."/>
            <person name="Uohara A."/>
            <person name="Ohji S."/>
            <person name="Ichikawa N."/>
        </authorList>
    </citation>
    <scope>NUCLEOTIDE SEQUENCE [LARGE SCALE GENOMIC DNA]</scope>
    <source>
        <strain evidence="9 10">NBRC 108950</strain>
    </source>
</reference>
<dbReference type="GO" id="GO:0046872">
    <property type="term" value="F:metal ion binding"/>
    <property type="evidence" value="ECO:0007669"/>
    <property type="project" value="UniProtKB-KW"/>
</dbReference>
<comment type="subcellular location">
    <subcellularLocation>
        <location evidence="7">Cell membrane</location>
        <topology evidence="7">Multi-pass membrane protein</topology>
    </subcellularLocation>
    <subcellularLocation>
        <location evidence="1">Membrane</location>
        <topology evidence="1">Multi-pass membrane protein</topology>
    </subcellularLocation>
</comment>
<organism evidence="9 10">
    <name type="scientific">Reyranella soli</name>
    <dbReference type="NCBI Taxonomy" id="1230389"/>
    <lineage>
        <taxon>Bacteria</taxon>
        <taxon>Pseudomonadati</taxon>
        <taxon>Pseudomonadota</taxon>
        <taxon>Alphaproteobacteria</taxon>
        <taxon>Hyphomicrobiales</taxon>
        <taxon>Reyranellaceae</taxon>
        <taxon>Reyranella</taxon>
    </lineage>
</organism>
<keyword evidence="7" id="KW-0479">Metal-binding</keyword>
<keyword evidence="6 7" id="KW-0472">Membrane</keyword>
<dbReference type="GO" id="GO:0009055">
    <property type="term" value="F:electron transfer activity"/>
    <property type="evidence" value="ECO:0007669"/>
    <property type="project" value="UniProtKB-UniRule"/>
</dbReference>
<dbReference type="Proteomes" id="UP000321058">
    <property type="component" value="Unassembled WGS sequence"/>
</dbReference>
<evidence type="ECO:0000256" key="3">
    <source>
        <dbReference type="ARBA" id="ARBA00022692"/>
    </source>
</evidence>
<dbReference type="EMBL" id="BKAJ01000099">
    <property type="protein sequence ID" value="GEP58411.1"/>
    <property type="molecule type" value="Genomic_DNA"/>
</dbReference>
<gene>
    <name evidence="7" type="primary">msrQ</name>
    <name evidence="9" type="ORF">RSO01_55770</name>
</gene>
<feature type="domain" description="Ferric oxidoreductase" evidence="8">
    <location>
        <begin position="46"/>
        <end position="158"/>
    </location>
</feature>
<evidence type="ECO:0000256" key="6">
    <source>
        <dbReference type="ARBA" id="ARBA00023136"/>
    </source>
</evidence>
<keyword evidence="3 7" id="KW-0812">Transmembrane</keyword>
<evidence type="ECO:0000256" key="5">
    <source>
        <dbReference type="ARBA" id="ARBA00023004"/>
    </source>
</evidence>
<comment type="function">
    <text evidence="7">Part of the MsrPQ system that repairs oxidized periplasmic proteins containing methionine sulfoxide residues (Met-O), using respiratory chain electrons. Thus protects these proteins from oxidative-stress damage caused by reactive species of oxygen and chlorine generated by the host defense mechanisms. MsrPQ is essential for the maintenance of envelope integrity under bleach stress, rescuing a wide series of structurally unrelated periplasmic proteins from methionine oxidation. MsrQ provides electrons for reduction to the reductase catalytic subunit MsrP, using the quinone pool of the respiratory chain.</text>
</comment>
<keyword evidence="7" id="KW-1003">Cell membrane</keyword>
<comment type="similarity">
    <text evidence="7">Belongs to the MsrQ family.</text>
</comment>
<comment type="cofactor">
    <cofactor evidence="7">
        <name>FMN</name>
        <dbReference type="ChEBI" id="CHEBI:58210"/>
    </cofactor>
    <text evidence="7">Binds 1 FMN per subunit.</text>
</comment>
<feature type="transmembrane region" description="Helical" evidence="7">
    <location>
        <begin position="147"/>
        <end position="164"/>
    </location>
</feature>
<dbReference type="PANTHER" id="PTHR36964">
    <property type="entry name" value="PROTEIN-METHIONINE-SULFOXIDE REDUCTASE HEME-BINDING SUBUNIT MSRQ"/>
    <property type="match status" value="1"/>
</dbReference>
<dbReference type="GO" id="GO:0016679">
    <property type="term" value="F:oxidoreductase activity, acting on diphenols and related substances as donors"/>
    <property type="evidence" value="ECO:0007669"/>
    <property type="project" value="TreeGrafter"/>
</dbReference>
<dbReference type="HAMAP" id="MF_01207">
    <property type="entry name" value="MsrQ"/>
    <property type="match status" value="1"/>
</dbReference>
<feature type="transmembrane region" description="Helical" evidence="7">
    <location>
        <begin position="79"/>
        <end position="96"/>
    </location>
</feature>
<comment type="caution">
    <text evidence="7">Lacks conserved residue(s) required for the propagation of feature annotation.</text>
</comment>
<dbReference type="OrthoDB" id="9788328at2"/>
<keyword evidence="2 7" id="KW-0813">Transport</keyword>
<feature type="transmembrane region" description="Helical" evidence="7">
    <location>
        <begin position="240"/>
        <end position="260"/>
    </location>
</feature>
<dbReference type="InterPro" id="IPR022837">
    <property type="entry name" value="MsrQ-like"/>
</dbReference>
<keyword evidence="10" id="KW-1185">Reference proteome</keyword>
<dbReference type="PANTHER" id="PTHR36964:SF1">
    <property type="entry name" value="PROTEIN-METHIONINE-SULFOXIDE REDUCTASE HEME-BINDING SUBUNIT MSRQ"/>
    <property type="match status" value="1"/>
</dbReference>
<evidence type="ECO:0000313" key="10">
    <source>
        <dbReference type="Proteomes" id="UP000321058"/>
    </source>
</evidence>
<dbReference type="InterPro" id="IPR013130">
    <property type="entry name" value="Fe3_Rdtase_TM_dom"/>
</dbReference>
<proteinExistence type="inferred from homology"/>
<keyword evidence="7" id="KW-0249">Electron transport</keyword>
<evidence type="ECO:0000256" key="7">
    <source>
        <dbReference type="HAMAP-Rule" id="MF_01207"/>
    </source>
</evidence>
<dbReference type="Pfam" id="PF01794">
    <property type="entry name" value="Ferric_reduct"/>
    <property type="match status" value="1"/>
</dbReference>
<keyword evidence="4 7" id="KW-1133">Transmembrane helix</keyword>
<feature type="transmembrane region" description="Helical" evidence="7">
    <location>
        <begin position="49"/>
        <end position="67"/>
    </location>
</feature>
<dbReference type="GO" id="GO:0030091">
    <property type="term" value="P:protein repair"/>
    <property type="evidence" value="ECO:0007669"/>
    <property type="project" value="UniProtKB-UniRule"/>
</dbReference>
<sequence>MTAKQKIFWLRLATLIGLCLPALELAWRWYNGDLEPRPVTVATHATGDWAVIFLMLSLAMTPARALFDWMPLVQIRRRIGVAAALYAGAHFLIYVLDQKWNLVVVATEIIKRFYLTIGFVALLALVILAITSTDGWQKRLRRNWKRLHWLIYPAAFIAIVHFFIQSKVKIGEPAFTAGLFAWLMLWRALPAKLQRSYLGLAILAVASTFATVVFEAAWYWLVNGRDPIVALLANFDPELAFRPAQKVLIASLLVIAAVGLRRLTLAANKLWTKRYIQSTIPAP</sequence>
<dbReference type="GO" id="GO:0010181">
    <property type="term" value="F:FMN binding"/>
    <property type="evidence" value="ECO:0007669"/>
    <property type="project" value="UniProtKB-UniRule"/>
</dbReference>
<dbReference type="RefSeq" id="WP_147153610.1">
    <property type="nucleotide sequence ID" value="NZ_BKAJ01000099.1"/>
</dbReference>
<keyword evidence="5 7" id="KW-0408">Iron</keyword>
<feature type="transmembrane region" description="Helical" evidence="7">
    <location>
        <begin position="116"/>
        <end position="135"/>
    </location>
</feature>
<evidence type="ECO:0000256" key="4">
    <source>
        <dbReference type="ARBA" id="ARBA00022989"/>
    </source>
</evidence>
<evidence type="ECO:0000313" key="9">
    <source>
        <dbReference type="EMBL" id="GEP58411.1"/>
    </source>
</evidence>
<keyword evidence="7" id="KW-0285">Flavoprotein</keyword>
<evidence type="ECO:0000256" key="1">
    <source>
        <dbReference type="ARBA" id="ARBA00004141"/>
    </source>
</evidence>
<name>A0A512NHH7_9HYPH</name>
<feature type="transmembrane region" description="Helical" evidence="7">
    <location>
        <begin position="196"/>
        <end position="220"/>
    </location>
</feature>
<keyword evidence="7" id="KW-0349">Heme</keyword>